<dbReference type="CDD" id="cd06170">
    <property type="entry name" value="LuxR_C_like"/>
    <property type="match status" value="1"/>
</dbReference>
<keyword evidence="4" id="KW-0812">Transmembrane</keyword>
<dbReference type="EMBL" id="QICC01000047">
    <property type="protein sequence ID" value="RNM41144.1"/>
    <property type="molecule type" value="Genomic_DNA"/>
</dbReference>
<protein>
    <recommendedName>
        <fullName evidence="5">HTH luxR-type domain-containing protein</fullName>
    </recommendedName>
</protein>
<dbReference type="Pfam" id="PF00196">
    <property type="entry name" value="GerE"/>
    <property type="match status" value="1"/>
</dbReference>
<feature type="transmembrane region" description="Helical" evidence="4">
    <location>
        <begin position="155"/>
        <end position="176"/>
    </location>
</feature>
<feature type="transmembrane region" description="Helical" evidence="4">
    <location>
        <begin position="92"/>
        <end position="112"/>
    </location>
</feature>
<evidence type="ECO:0000256" key="2">
    <source>
        <dbReference type="ARBA" id="ARBA00023125"/>
    </source>
</evidence>
<feature type="transmembrane region" description="Helical" evidence="4">
    <location>
        <begin position="118"/>
        <end position="143"/>
    </location>
</feature>
<sequence>MNHSPFNPKSDRKRALTDFRRTLSAHPYALLCFCGYATWMILVFQSSALLPSAQFFGWSLPGWLPPMACMALTSFLFAIAFWVKRFVIPRRALLIAMGTLMTGGALCFAFWLGAGDVLAGSTALLFVGSLSTGMGTALLYIEVNRLLGQLGMRKTGFLAIAAMAASSLLTSALSFAPLSVKLPVIVALPLAVVALYRKAIAPFPPEEYLLHGIDARLYFPWKYLVTSFLQGVSLGIVSGSVVFLRAHDLGVLPNALGCVLACALFLVTITFLKLDFNRLIYQIGFPLMACGFYLIGLLAPIEAFGGLLQMLGYYFVDLAMWCLGSYLIKNCGLPATWIAMGPSCSLFIGTMAGGLLGWLASGTFPYEGVSAIMNGTALLLLVSALLLANEDNFKFGWGTLRPISEEDEIDWIGHVCAYLESEYALTARQADMLRLLTADYSRKEIADELFVSEDTVKTHIRNLYQKLSVHSQKELMELAKATSVMLKIEARRPSA</sequence>
<dbReference type="PRINTS" id="PR00038">
    <property type="entry name" value="HTHLUXR"/>
</dbReference>
<keyword evidence="4" id="KW-0472">Membrane</keyword>
<dbReference type="PROSITE" id="PS50043">
    <property type="entry name" value="HTH_LUXR_2"/>
    <property type="match status" value="1"/>
</dbReference>
<dbReference type="GO" id="GO:0003677">
    <property type="term" value="F:DNA binding"/>
    <property type="evidence" value="ECO:0007669"/>
    <property type="project" value="UniProtKB-KW"/>
</dbReference>
<dbReference type="SUPFAM" id="SSF46894">
    <property type="entry name" value="C-terminal effector domain of the bipartite response regulators"/>
    <property type="match status" value="1"/>
</dbReference>
<dbReference type="GO" id="GO:0006355">
    <property type="term" value="P:regulation of DNA-templated transcription"/>
    <property type="evidence" value="ECO:0007669"/>
    <property type="project" value="InterPro"/>
</dbReference>
<dbReference type="PANTHER" id="PTHR44688">
    <property type="entry name" value="DNA-BINDING TRANSCRIPTIONAL ACTIVATOR DEVR_DOSR"/>
    <property type="match status" value="1"/>
</dbReference>
<keyword evidence="3" id="KW-0804">Transcription</keyword>
<dbReference type="RefSeq" id="WP_114545069.1">
    <property type="nucleotide sequence ID" value="NZ_PPTT01000003.1"/>
</dbReference>
<organism evidence="7 9">
    <name type="scientific">Eggerthella sinensis</name>
    <dbReference type="NCBI Taxonomy" id="242230"/>
    <lineage>
        <taxon>Bacteria</taxon>
        <taxon>Bacillati</taxon>
        <taxon>Actinomycetota</taxon>
        <taxon>Coriobacteriia</taxon>
        <taxon>Eggerthellales</taxon>
        <taxon>Eggerthellaceae</taxon>
        <taxon>Eggerthella</taxon>
    </lineage>
</organism>
<dbReference type="SMART" id="SM00421">
    <property type="entry name" value="HTH_LUXR"/>
    <property type="match status" value="1"/>
</dbReference>
<evidence type="ECO:0000313" key="8">
    <source>
        <dbReference type="Proteomes" id="UP000253817"/>
    </source>
</evidence>
<keyword evidence="8" id="KW-1185">Reference proteome</keyword>
<keyword evidence="2" id="KW-0238">DNA-binding</keyword>
<dbReference type="InterPro" id="IPR016032">
    <property type="entry name" value="Sig_transdc_resp-reg_C-effctor"/>
</dbReference>
<dbReference type="PANTHER" id="PTHR44688:SF16">
    <property type="entry name" value="DNA-BINDING TRANSCRIPTIONAL ACTIVATOR DEVR_DOSR"/>
    <property type="match status" value="1"/>
</dbReference>
<feature type="transmembrane region" description="Helical" evidence="4">
    <location>
        <begin position="311"/>
        <end position="328"/>
    </location>
</feature>
<evidence type="ECO:0000256" key="4">
    <source>
        <dbReference type="SAM" id="Phobius"/>
    </source>
</evidence>
<evidence type="ECO:0000313" key="6">
    <source>
        <dbReference type="EMBL" id="RDB71039.1"/>
    </source>
</evidence>
<dbReference type="AlphaFoldDB" id="A0A3N0IVW7"/>
<reference evidence="7" key="3">
    <citation type="journal article" date="2019" name="Microbiol. Resour. Announc.">
        <title>Draft Genome Sequences of Type Strains of Gordonibacter faecihominis, Paraeggerthella hongkongensis, Parvibacter caecicola,Slackia equolifaciens, Slackia faecicanis, and Slackia isoflavoniconvertens.</title>
        <authorList>
            <person name="Danylec N."/>
            <person name="Stoll D.A."/>
            <person name="Dotsch A."/>
            <person name="Huch M."/>
        </authorList>
    </citation>
    <scope>NUCLEOTIDE SEQUENCE</scope>
    <source>
        <strain evidence="7">DSM 16107</strain>
    </source>
</reference>
<dbReference type="Proteomes" id="UP000253817">
    <property type="component" value="Unassembled WGS sequence"/>
</dbReference>
<evidence type="ECO:0000313" key="9">
    <source>
        <dbReference type="Proteomes" id="UP000270112"/>
    </source>
</evidence>
<keyword evidence="1" id="KW-0805">Transcription regulation</keyword>
<dbReference type="InterPro" id="IPR036388">
    <property type="entry name" value="WH-like_DNA-bd_sf"/>
</dbReference>
<dbReference type="Gene3D" id="1.10.10.10">
    <property type="entry name" value="Winged helix-like DNA-binding domain superfamily/Winged helix DNA-binding domain"/>
    <property type="match status" value="1"/>
</dbReference>
<proteinExistence type="predicted"/>
<feature type="domain" description="HTH luxR-type" evidence="5">
    <location>
        <begin position="418"/>
        <end position="483"/>
    </location>
</feature>
<feature type="transmembrane region" description="Helical" evidence="4">
    <location>
        <begin position="279"/>
        <end position="299"/>
    </location>
</feature>
<reference evidence="6 8" key="1">
    <citation type="journal article" date="2018" name="Elife">
        <title>Discovery and characterization of a prevalent human gut bacterial enzyme sufficient for the inactivation of a family of plant toxins.</title>
        <authorList>
            <person name="Koppel N."/>
            <person name="Bisanz J.E."/>
            <person name="Pandelia M.E."/>
            <person name="Turnbaugh P.J."/>
            <person name="Balskus E.P."/>
        </authorList>
    </citation>
    <scope>NUCLEOTIDE SEQUENCE [LARGE SCALE GENOMIC DNA]</scope>
    <source>
        <strain evidence="6 8">DSM 16107</strain>
    </source>
</reference>
<comment type="caution">
    <text evidence="7">The sequence shown here is derived from an EMBL/GenBank/DDBJ whole genome shotgun (WGS) entry which is preliminary data.</text>
</comment>
<feature type="transmembrane region" description="Helical" evidence="4">
    <location>
        <begin position="335"/>
        <end position="359"/>
    </location>
</feature>
<dbReference type="InterPro" id="IPR000792">
    <property type="entry name" value="Tscrpt_reg_LuxR_C"/>
</dbReference>
<evidence type="ECO:0000256" key="3">
    <source>
        <dbReference type="ARBA" id="ARBA00023163"/>
    </source>
</evidence>
<dbReference type="OrthoDB" id="3170010at2"/>
<keyword evidence="4" id="KW-1133">Transmembrane helix</keyword>
<evidence type="ECO:0000259" key="5">
    <source>
        <dbReference type="PROSITE" id="PS50043"/>
    </source>
</evidence>
<evidence type="ECO:0000313" key="7">
    <source>
        <dbReference type="EMBL" id="RNM41144.1"/>
    </source>
</evidence>
<dbReference type="EMBL" id="PPTT01000003">
    <property type="protein sequence ID" value="RDB71039.1"/>
    <property type="molecule type" value="Genomic_DNA"/>
</dbReference>
<dbReference type="SUPFAM" id="SSF103473">
    <property type="entry name" value="MFS general substrate transporter"/>
    <property type="match status" value="1"/>
</dbReference>
<dbReference type="Proteomes" id="UP000270112">
    <property type="component" value="Unassembled WGS sequence"/>
</dbReference>
<name>A0A3N0IVW7_9ACTN</name>
<feature type="transmembrane region" description="Helical" evidence="4">
    <location>
        <begin position="250"/>
        <end position="272"/>
    </location>
</feature>
<evidence type="ECO:0000256" key="1">
    <source>
        <dbReference type="ARBA" id="ARBA00023015"/>
    </source>
</evidence>
<reference evidence="9" key="2">
    <citation type="submission" date="2018-05" db="EMBL/GenBank/DDBJ databases">
        <title>Genome Sequencing of selected type strains of the family Eggerthellaceae.</title>
        <authorList>
            <person name="Danylec N."/>
            <person name="Stoll D.A."/>
            <person name="Doetsch A."/>
            <person name="Huch M."/>
        </authorList>
    </citation>
    <scope>NUCLEOTIDE SEQUENCE [LARGE SCALE GENOMIC DNA]</scope>
    <source>
        <strain evidence="9">DSM 16107</strain>
    </source>
</reference>
<feature type="transmembrane region" description="Helical" evidence="4">
    <location>
        <begin position="371"/>
        <end position="388"/>
    </location>
</feature>
<accession>A0A3N0IVW7</accession>
<gene>
    <name evidence="6" type="ORF">C1876_02025</name>
    <name evidence="7" type="ORF">DMP09_11000</name>
</gene>
<dbReference type="InterPro" id="IPR036259">
    <property type="entry name" value="MFS_trans_sf"/>
</dbReference>
<feature type="transmembrane region" description="Helical" evidence="4">
    <location>
        <begin position="62"/>
        <end position="83"/>
    </location>
</feature>
<feature type="transmembrane region" description="Helical" evidence="4">
    <location>
        <begin position="28"/>
        <end position="50"/>
    </location>
</feature>